<keyword evidence="2" id="KW-0677">Repeat</keyword>
<dbReference type="EMBL" id="CAJNON010001491">
    <property type="protein sequence ID" value="CAF1466562.1"/>
    <property type="molecule type" value="Genomic_DNA"/>
</dbReference>
<dbReference type="Gene3D" id="1.20.1070.10">
    <property type="entry name" value="Rhodopsin 7-helix transmembrane proteins"/>
    <property type="match status" value="1"/>
</dbReference>
<dbReference type="Proteomes" id="UP000663891">
    <property type="component" value="Unassembled WGS sequence"/>
</dbReference>
<feature type="domain" description="Attractin/MKLN-like beta-propeller" evidence="4">
    <location>
        <begin position="385"/>
        <end position="615"/>
    </location>
</feature>
<gene>
    <name evidence="5" type="ORF">VCS650_LOCUS40352</name>
</gene>
<evidence type="ECO:0000259" key="4">
    <source>
        <dbReference type="Pfam" id="PF24981"/>
    </source>
</evidence>
<evidence type="ECO:0000313" key="6">
    <source>
        <dbReference type="Proteomes" id="UP000663891"/>
    </source>
</evidence>
<keyword evidence="1" id="KW-0880">Kelch repeat</keyword>
<evidence type="ECO:0000256" key="3">
    <source>
        <dbReference type="SAM" id="Phobius"/>
    </source>
</evidence>
<keyword evidence="3" id="KW-0472">Membrane</keyword>
<dbReference type="OrthoDB" id="6350321at2759"/>
<evidence type="ECO:0000256" key="1">
    <source>
        <dbReference type="ARBA" id="ARBA00022441"/>
    </source>
</evidence>
<name>A0A815QQU2_9BILA</name>
<dbReference type="PANTHER" id="PTHR45632:SF26">
    <property type="entry name" value="BTB DOMAIN-CONTAINING PROTEIN"/>
    <property type="match status" value="1"/>
</dbReference>
<dbReference type="Gene3D" id="2.120.10.80">
    <property type="entry name" value="Kelch-type beta propeller"/>
    <property type="match status" value="3"/>
</dbReference>
<keyword evidence="3" id="KW-0812">Transmembrane</keyword>
<feature type="transmembrane region" description="Helical" evidence="3">
    <location>
        <begin position="243"/>
        <end position="261"/>
    </location>
</feature>
<dbReference type="AlphaFoldDB" id="A0A815QQU2"/>
<reference evidence="5" key="1">
    <citation type="submission" date="2021-02" db="EMBL/GenBank/DDBJ databases">
        <authorList>
            <person name="Nowell W R."/>
        </authorList>
    </citation>
    <scope>NUCLEOTIDE SEQUENCE</scope>
</reference>
<evidence type="ECO:0000313" key="5">
    <source>
        <dbReference type="EMBL" id="CAF1466562.1"/>
    </source>
</evidence>
<feature type="transmembrane region" description="Helical" evidence="3">
    <location>
        <begin position="124"/>
        <end position="151"/>
    </location>
</feature>
<comment type="caution">
    <text evidence="5">The sequence shown here is derived from an EMBL/GenBank/DDBJ whole genome shotgun (WGS) entry which is preliminary data.</text>
</comment>
<dbReference type="InterPro" id="IPR006652">
    <property type="entry name" value="Kelch_1"/>
</dbReference>
<dbReference type="Pfam" id="PF24981">
    <property type="entry name" value="Beta-prop_ATRN-LZTR1"/>
    <property type="match status" value="1"/>
</dbReference>
<dbReference type="SUPFAM" id="SSF117281">
    <property type="entry name" value="Kelch motif"/>
    <property type="match status" value="1"/>
</dbReference>
<dbReference type="InterPro" id="IPR056737">
    <property type="entry name" value="Beta-prop_ATRN-MKLN-like"/>
</dbReference>
<dbReference type="PANTHER" id="PTHR45632">
    <property type="entry name" value="LD33804P"/>
    <property type="match status" value="1"/>
</dbReference>
<dbReference type="SMART" id="SM00612">
    <property type="entry name" value="Kelch"/>
    <property type="match status" value="6"/>
</dbReference>
<proteinExistence type="predicted"/>
<feature type="transmembrane region" description="Helical" evidence="3">
    <location>
        <begin position="163"/>
        <end position="187"/>
    </location>
</feature>
<sequence length="674" mass="74204">MSAFTQLHCGGRTCPQCGKCCDWVPSYCANYKRRDDGTCTDNTDTLYEALFRTVIAVADARPSARISQRIPRGHAVNHCRGAVDDLNTALNAAICDGDLRIGITLDDILRYEIQRNMKLKNQSLLVKMSVGLTMIMFLMGLINSILSLLTFQNGNLRKVGCGIYLLASSITSLLTISMFTNNFWFILLTQMNSSFHGGGCKSIESLLKLCLYFDTWLNACVAIERAMHVYQSVRFNKEKSQRFARWIIFMLPFCITARIIHEPLHRDIFEHQCGNTSCSSLATTTERNVRRCQMTCLSTRLCEGASFHQSSSNCQLFSYLPNSDVNMLTNSDIYSMKVKSESRQPSEWIKVANMNVARESHTASILSNGKILVIGGFNGSSAHNSAELYDPSTNTWTMMANMSVGRGDHTATTLLNGKVLVVGGWHISGYINSVELYDPLTNNWTVVANITDARSVHTATLLSNGEVLVAGGDSTYSYLNSVELYDPSANTWTMMANMNVGRQKHRTVLLSSGKVLVVGGSNSDYLKSVELYDPSTNTWTTMADMNVAAEDSTATLLSSGKVLVAGGWNYNSTNSAQLYDLSTNTWIMMSNMHVGRSTHTATLLSSEKVLIIGGWRKSSPTNSVELLDPSINSWTIAATMNVERTSHTASLLLNGKILVVGGFNNGSLNSAELY</sequence>
<organism evidence="5 6">
    <name type="scientific">Adineta steineri</name>
    <dbReference type="NCBI Taxonomy" id="433720"/>
    <lineage>
        <taxon>Eukaryota</taxon>
        <taxon>Metazoa</taxon>
        <taxon>Spiralia</taxon>
        <taxon>Gnathifera</taxon>
        <taxon>Rotifera</taxon>
        <taxon>Eurotatoria</taxon>
        <taxon>Bdelloidea</taxon>
        <taxon>Adinetida</taxon>
        <taxon>Adinetidae</taxon>
        <taxon>Adineta</taxon>
    </lineage>
</organism>
<protein>
    <recommendedName>
        <fullName evidence="4">Attractin/MKLN-like beta-propeller domain-containing protein</fullName>
    </recommendedName>
</protein>
<dbReference type="SUPFAM" id="SSF81321">
    <property type="entry name" value="Family A G protein-coupled receptor-like"/>
    <property type="match status" value="1"/>
</dbReference>
<keyword evidence="3" id="KW-1133">Transmembrane helix</keyword>
<evidence type="ECO:0000256" key="2">
    <source>
        <dbReference type="ARBA" id="ARBA00022737"/>
    </source>
</evidence>
<dbReference type="InterPro" id="IPR015915">
    <property type="entry name" value="Kelch-typ_b-propeller"/>
</dbReference>
<accession>A0A815QQU2</accession>